<dbReference type="InParanoid" id="K7MIM8"/>
<comment type="similarity">
    <text evidence="1">Belongs to the PPR family. P subfamily.</text>
</comment>
<protein>
    <recommendedName>
        <fullName evidence="7">Pentacotripeptide-repeat region of PRORP domain-containing protein</fullName>
    </recommendedName>
</protein>
<dbReference type="NCBIfam" id="TIGR00756">
    <property type="entry name" value="PPR"/>
    <property type="match status" value="2"/>
</dbReference>
<dbReference type="PANTHER" id="PTHR47933">
    <property type="entry name" value="PENTATRICOPEPTIDE REPEAT-CONTAINING PROTEIN 1, MITOCHONDRIAL"/>
    <property type="match status" value="1"/>
</dbReference>
<dbReference type="OMA" id="IELCHEM"/>
<dbReference type="eggNOG" id="KOG4197">
    <property type="taxonomic scope" value="Eukaryota"/>
</dbReference>
<dbReference type="InterPro" id="IPR011990">
    <property type="entry name" value="TPR-like_helical_dom_sf"/>
</dbReference>
<organism evidence="5">
    <name type="scientific">Glycine max</name>
    <name type="common">Soybean</name>
    <name type="synonym">Glycine hispida</name>
    <dbReference type="NCBI Taxonomy" id="3847"/>
    <lineage>
        <taxon>Eukaryota</taxon>
        <taxon>Viridiplantae</taxon>
        <taxon>Streptophyta</taxon>
        <taxon>Embryophyta</taxon>
        <taxon>Tracheophyta</taxon>
        <taxon>Spermatophyta</taxon>
        <taxon>Magnoliopsida</taxon>
        <taxon>eudicotyledons</taxon>
        <taxon>Gunneridae</taxon>
        <taxon>Pentapetalae</taxon>
        <taxon>rosids</taxon>
        <taxon>fabids</taxon>
        <taxon>Fabales</taxon>
        <taxon>Fabaceae</taxon>
        <taxon>Papilionoideae</taxon>
        <taxon>50 kb inversion clade</taxon>
        <taxon>NPAAA clade</taxon>
        <taxon>indigoferoid/millettioid clade</taxon>
        <taxon>Phaseoleae</taxon>
        <taxon>Glycine</taxon>
        <taxon>Glycine subgen. Soja</taxon>
    </lineage>
</organism>
<dbReference type="HOGENOM" id="CLU_002706_49_7_1"/>
<dbReference type="PaxDb" id="3847-GLYMA16G32410.1"/>
<reference evidence="4 5" key="1">
    <citation type="journal article" date="2010" name="Nature">
        <title>Genome sequence of the palaeopolyploid soybean.</title>
        <authorList>
            <person name="Schmutz J."/>
            <person name="Cannon S.B."/>
            <person name="Schlueter J."/>
            <person name="Ma J."/>
            <person name="Mitros T."/>
            <person name="Nelson W."/>
            <person name="Hyten D.L."/>
            <person name="Song Q."/>
            <person name="Thelen J.J."/>
            <person name="Cheng J."/>
            <person name="Xu D."/>
            <person name="Hellsten U."/>
            <person name="May G.D."/>
            <person name="Yu Y."/>
            <person name="Sakurai T."/>
            <person name="Umezawa T."/>
            <person name="Bhattacharyya M.K."/>
            <person name="Sandhu D."/>
            <person name="Valliyodan B."/>
            <person name="Lindquist E."/>
            <person name="Peto M."/>
            <person name="Grant D."/>
            <person name="Shu S."/>
            <person name="Goodstein D."/>
            <person name="Barry K."/>
            <person name="Futrell-Griggs M."/>
            <person name="Abernathy B."/>
            <person name="Du J."/>
            <person name="Tian Z."/>
            <person name="Zhu L."/>
            <person name="Gill N."/>
            <person name="Joshi T."/>
            <person name="Libault M."/>
            <person name="Sethuraman A."/>
            <person name="Zhang X.-C."/>
            <person name="Shinozaki K."/>
            <person name="Nguyen H.T."/>
            <person name="Wing R.A."/>
            <person name="Cregan P."/>
            <person name="Specht J."/>
            <person name="Grimwood J."/>
            <person name="Rokhsar D."/>
            <person name="Stacey G."/>
            <person name="Shoemaker R.C."/>
            <person name="Jackson S.A."/>
        </authorList>
    </citation>
    <scope>NUCLEOTIDE SEQUENCE [LARGE SCALE GENOMIC DNA]</scope>
    <source>
        <strain evidence="5">cv. Williams 82</strain>
        <tissue evidence="4">Callus</tissue>
    </source>
</reference>
<dbReference type="PROSITE" id="PS51375">
    <property type="entry name" value="PPR"/>
    <property type="match status" value="2"/>
</dbReference>
<evidence type="ECO:0000313" key="5">
    <source>
        <dbReference type="EnsemblPlants" id="KRH09153"/>
    </source>
</evidence>
<evidence type="ECO:0000313" key="6">
    <source>
        <dbReference type="Proteomes" id="UP000008827"/>
    </source>
</evidence>
<dbReference type="AlphaFoldDB" id="K7MIM8"/>
<accession>K7MIM8</accession>
<reference evidence="4" key="3">
    <citation type="submission" date="2018-07" db="EMBL/GenBank/DDBJ databases">
        <title>WGS assembly of Glycine max.</title>
        <authorList>
            <person name="Schmutz J."/>
            <person name="Cannon S."/>
            <person name="Schlueter J."/>
            <person name="Ma J."/>
            <person name="Mitros T."/>
            <person name="Nelson W."/>
            <person name="Hyten D."/>
            <person name="Song Q."/>
            <person name="Thelen J."/>
            <person name="Cheng J."/>
            <person name="Xu D."/>
            <person name="Hellsten U."/>
            <person name="May G."/>
            <person name="Yu Y."/>
            <person name="Sakurai T."/>
            <person name="Umezawa T."/>
            <person name="Bhattacharyya M."/>
            <person name="Sandhu D."/>
            <person name="Valliyodan B."/>
            <person name="Lindquist E."/>
            <person name="Peto M."/>
            <person name="Grant D."/>
            <person name="Shu S."/>
            <person name="Goodstein D."/>
            <person name="Barry K."/>
            <person name="Futrell-Griggs M."/>
            <person name="Abernathy B."/>
            <person name="Du J."/>
            <person name="Tian Z."/>
            <person name="Zhu L."/>
            <person name="Gill N."/>
            <person name="Joshi T."/>
            <person name="Libault M."/>
            <person name="Sethuraman A."/>
            <person name="Zhang X."/>
            <person name="Shinozaki K."/>
            <person name="Nguyen H."/>
            <person name="Wing R."/>
            <person name="Cregan P."/>
            <person name="Specht J."/>
            <person name="Grimwood J."/>
            <person name="Rokhsar D."/>
            <person name="Stacey G."/>
            <person name="Shoemaker R."/>
            <person name="Jackson S."/>
        </authorList>
    </citation>
    <scope>NUCLEOTIDE SEQUENCE</scope>
    <source>
        <tissue evidence="4">Callus</tissue>
    </source>
</reference>
<feature type="repeat" description="PPR" evidence="3">
    <location>
        <begin position="9"/>
        <end position="43"/>
    </location>
</feature>
<dbReference type="InterPro" id="IPR002885">
    <property type="entry name" value="PPR_rpt"/>
</dbReference>
<gene>
    <name evidence="4" type="ORF">GLYMA_16G199600</name>
</gene>
<dbReference type="Proteomes" id="UP000008827">
    <property type="component" value="Chromosome 16"/>
</dbReference>
<keyword evidence="6" id="KW-1185">Reference proteome</keyword>
<evidence type="ECO:0000313" key="4">
    <source>
        <dbReference type="EMBL" id="KRH09153.1"/>
    </source>
</evidence>
<reference evidence="5" key="2">
    <citation type="submission" date="2018-02" db="UniProtKB">
        <authorList>
            <consortium name="EnsemblPlants"/>
        </authorList>
    </citation>
    <scope>IDENTIFICATION</scope>
    <source>
        <strain evidence="5">Williams 82</strain>
    </source>
</reference>
<dbReference type="SMR" id="K7MIM8"/>
<sequence>MHDKGQSANVITYNSLINALCKNLHLDQAISLFKKMKEHGIQIDVPSYTILIDGLCKAGLFDEALALLSKMEDNGCI</sequence>
<dbReference type="Gramene" id="KRH09153">
    <property type="protein sequence ID" value="KRH09153"/>
    <property type="gene ID" value="GLYMA_16G199600"/>
</dbReference>
<dbReference type="Pfam" id="PF13041">
    <property type="entry name" value="PPR_2"/>
    <property type="match status" value="1"/>
</dbReference>
<dbReference type="PANTHER" id="PTHR47933:SF11">
    <property type="entry name" value="PENTATRICOPEPTIDE REPEAT-CONTAINING PROTEIN 2"/>
    <property type="match status" value="1"/>
</dbReference>
<dbReference type="InterPro" id="IPR051240">
    <property type="entry name" value="Mito_RNA-Proc/Resp"/>
</dbReference>
<proteinExistence type="inferred from homology"/>
<evidence type="ECO:0000256" key="3">
    <source>
        <dbReference type="PROSITE-ProRule" id="PRU00708"/>
    </source>
</evidence>
<feature type="repeat" description="PPR" evidence="3">
    <location>
        <begin position="44"/>
        <end position="77"/>
    </location>
</feature>
<dbReference type="Gene3D" id="1.25.40.10">
    <property type="entry name" value="Tetratricopeptide repeat domain"/>
    <property type="match status" value="1"/>
</dbReference>
<dbReference type="EMBL" id="CM000849">
    <property type="protein sequence ID" value="KRH09153.1"/>
    <property type="molecule type" value="Genomic_DNA"/>
</dbReference>
<evidence type="ECO:0008006" key="7">
    <source>
        <dbReference type="Google" id="ProtNLM"/>
    </source>
</evidence>
<keyword evidence="2" id="KW-0677">Repeat</keyword>
<evidence type="ECO:0000256" key="1">
    <source>
        <dbReference type="ARBA" id="ARBA00007626"/>
    </source>
</evidence>
<evidence type="ECO:0000256" key="2">
    <source>
        <dbReference type="ARBA" id="ARBA00022737"/>
    </source>
</evidence>
<name>K7MIM8_SOYBN</name>
<dbReference type="EnsemblPlants" id="KRH09153">
    <property type="protein sequence ID" value="KRH09153"/>
    <property type="gene ID" value="GLYMA_16G199600"/>
</dbReference>